<dbReference type="SUPFAM" id="SSF53850">
    <property type="entry name" value="Periplasmic binding protein-like II"/>
    <property type="match status" value="1"/>
</dbReference>
<keyword evidence="7" id="KW-1185">Reference proteome</keyword>
<keyword evidence="4" id="KW-0804">Transcription</keyword>
<protein>
    <submittedName>
        <fullName evidence="6">DNA-binding transcriptional regulator, LysR family</fullName>
    </submittedName>
</protein>
<dbReference type="PANTHER" id="PTHR30346:SF0">
    <property type="entry name" value="HCA OPERON TRANSCRIPTIONAL ACTIVATOR HCAR"/>
    <property type="match status" value="1"/>
</dbReference>
<dbReference type="OrthoDB" id="3176554at2"/>
<comment type="similarity">
    <text evidence="1">Belongs to the LysR transcriptional regulatory family.</text>
</comment>
<dbReference type="Pfam" id="PF03466">
    <property type="entry name" value="LysR_substrate"/>
    <property type="match status" value="1"/>
</dbReference>
<name>A0A1K1S5Z3_9PSEU</name>
<evidence type="ECO:0000313" key="6">
    <source>
        <dbReference type="EMBL" id="SFW79742.1"/>
    </source>
</evidence>
<dbReference type="InterPro" id="IPR036388">
    <property type="entry name" value="WH-like_DNA-bd_sf"/>
</dbReference>
<dbReference type="InterPro" id="IPR000847">
    <property type="entry name" value="LysR_HTH_N"/>
</dbReference>
<dbReference type="InterPro" id="IPR005119">
    <property type="entry name" value="LysR_subst-bd"/>
</dbReference>
<evidence type="ECO:0000256" key="3">
    <source>
        <dbReference type="ARBA" id="ARBA00023125"/>
    </source>
</evidence>
<reference evidence="7" key="1">
    <citation type="submission" date="2016-11" db="EMBL/GenBank/DDBJ databases">
        <authorList>
            <person name="Varghese N."/>
            <person name="Submissions S."/>
        </authorList>
    </citation>
    <scope>NUCLEOTIDE SEQUENCE [LARGE SCALE GENOMIC DNA]</scope>
    <source>
        <strain evidence="7">DSM 44671</strain>
    </source>
</reference>
<keyword evidence="2" id="KW-0805">Transcription regulation</keyword>
<evidence type="ECO:0000256" key="1">
    <source>
        <dbReference type="ARBA" id="ARBA00009437"/>
    </source>
</evidence>
<evidence type="ECO:0000256" key="2">
    <source>
        <dbReference type="ARBA" id="ARBA00023015"/>
    </source>
</evidence>
<dbReference type="Pfam" id="PF00126">
    <property type="entry name" value="HTH_1"/>
    <property type="match status" value="1"/>
</dbReference>
<dbReference type="GO" id="GO:0032993">
    <property type="term" value="C:protein-DNA complex"/>
    <property type="evidence" value="ECO:0007669"/>
    <property type="project" value="TreeGrafter"/>
</dbReference>
<feature type="domain" description="HTH lysR-type" evidence="5">
    <location>
        <begin position="1"/>
        <end position="58"/>
    </location>
</feature>
<proteinExistence type="inferred from homology"/>
<evidence type="ECO:0000256" key="4">
    <source>
        <dbReference type="ARBA" id="ARBA00023163"/>
    </source>
</evidence>
<dbReference type="EMBL" id="FPJG01000006">
    <property type="protein sequence ID" value="SFW79742.1"/>
    <property type="molecule type" value="Genomic_DNA"/>
</dbReference>
<dbReference type="PROSITE" id="PS50931">
    <property type="entry name" value="HTH_LYSR"/>
    <property type="match status" value="1"/>
</dbReference>
<dbReference type="Gene3D" id="1.10.10.10">
    <property type="entry name" value="Winged helix-like DNA-binding domain superfamily/Winged helix DNA-binding domain"/>
    <property type="match status" value="1"/>
</dbReference>
<dbReference type="InterPro" id="IPR036390">
    <property type="entry name" value="WH_DNA-bd_sf"/>
</dbReference>
<dbReference type="GO" id="GO:0003700">
    <property type="term" value="F:DNA-binding transcription factor activity"/>
    <property type="evidence" value="ECO:0007669"/>
    <property type="project" value="InterPro"/>
</dbReference>
<dbReference type="PANTHER" id="PTHR30346">
    <property type="entry name" value="TRANSCRIPTIONAL DUAL REGULATOR HCAR-RELATED"/>
    <property type="match status" value="1"/>
</dbReference>
<evidence type="ECO:0000259" key="5">
    <source>
        <dbReference type="PROSITE" id="PS50931"/>
    </source>
</evidence>
<gene>
    <name evidence="6" type="ORF">SAMN04489730_4821</name>
</gene>
<dbReference type="FunFam" id="1.10.10.10:FF:000001">
    <property type="entry name" value="LysR family transcriptional regulator"/>
    <property type="match status" value="1"/>
</dbReference>
<dbReference type="Gene3D" id="3.40.190.10">
    <property type="entry name" value="Periplasmic binding protein-like II"/>
    <property type="match status" value="2"/>
</dbReference>
<dbReference type="SUPFAM" id="SSF46785">
    <property type="entry name" value="Winged helix' DNA-binding domain"/>
    <property type="match status" value="1"/>
</dbReference>
<dbReference type="STRING" id="546364.SAMN04489730_4821"/>
<keyword evidence="3 6" id="KW-0238">DNA-binding</keyword>
<dbReference type="RefSeq" id="WP_072478380.1">
    <property type="nucleotide sequence ID" value="NZ_FPJG01000006.1"/>
</dbReference>
<sequence>MELRQLRYFVTVAEELHFGRAAQRLHIVQAAVSQQIRKLERELGIDLFDRSPRTVRLTTAGQLFLPEARAVLAAESRAKARIAELTATKSAVLRLGTSNGLGEHLDRVLDRLSALVPRLSVELVSAATEARLDRVRAHTLDATFVRGVTAAPELRLIPLWRDRLTVALPAGHPSAATEAVDLAELAGLPLRLADRARNAPLHDLMVASCRAAGFEPVFGAPAGHLQDSLAMIGNGGAWTVVYEAQARRLVAPRVAFRAPATPIRMTTLLATSETNPPWCLDELLRACDHDA</sequence>
<accession>A0A1K1S5Z3</accession>
<dbReference type="PRINTS" id="PR00039">
    <property type="entry name" value="HTHLYSR"/>
</dbReference>
<dbReference type="AlphaFoldDB" id="A0A1K1S5Z3"/>
<dbReference type="GO" id="GO:0003677">
    <property type="term" value="F:DNA binding"/>
    <property type="evidence" value="ECO:0007669"/>
    <property type="project" value="UniProtKB-KW"/>
</dbReference>
<dbReference type="Proteomes" id="UP000182740">
    <property type="component" value="Unassembled WGS sequence"/>
</dbReference>
<evidence type="ECO:0000313" key="7">
    <source>
        <dbReference type="Proteomes" id="UP000182740"/>
    </source>
</evidence>
<organism evidence="6 7">
    <name type="scientific">Amycolatopsis australiensis</name>
    <dbReference type="NCBI Taxonomy" id="546364"/>
    <lineage>
        <taxon>Bacteria</taxon>
        <taxon>Bacillati</taxon>
        <taxon>Actinomycetota</taxon>
        <taxon>Actinomycetes</taxon>
        <taxon>Pseudonocardiales</taxon>
        <taxon>Pseudonocardiaceae</taxon>
        <taxon>Amycolatopsis</taxon>
    </lineage>
</organism>
<dbReference type="CDD" id="cd08414">
    <property type="entry name" value="PBP2_LTTR_aromatics_like"/>
    <property type="match status" value="1"/>
</dbReference>